<comment type="similarity">
    <text evidence="2">Belongs to the OmpP1/FadL family.</text>
</comment>
<dbReference type="PANTHER" id="PTHR35093:SF8">
    <property type="entry name" value="OUTER MEMBRANE PROTEIN NMB0088-RELATED"/>
    <property type="match status" value="1"/>
</dbReference>
<keyword evidence="5 8" id="KW-0732">Signal</keyword>
<dbReference type="EMBL" id="JBHSAS010000004">
    <property type="protein sequence ID" value="MFC4026214.1"/>
    <property type="molecule type" value="Genomic_DNA"/>
</dbReference>
<evidence type="ECO:0000256" key="7">
    <source>
        <dbReference type="ARBA" id="ARBA00023237"/>
    </source>
</evidence>
<keyword evidence="3" id="KW-1134">Transmembrane beta strand</keyword>
<evidence type="ECO:0000313" key="10">
    <source>
        <dbReference type="Proteomes" id="UP001595793"/>
    </source>
</evidence>
<comment type="subcellular location">
    <subcellularLocation>
        <location evidence="1">Cell outer membrane</location>
        <topology evidence="1">Multi-pass membrane protein</topology>
    </subcellularLocation>
</comment>
<evidence type="ECO:0000256" key="5">
    <source>
        <dbReference type="ARBA" id="ARBA00022729"/>
    </source>
</evidence>
<comment type="caution">
    <text evidence="9">The sequence shown here is derived from an EMBL/GenBank/DDBJ whole genome shotgun (WGS) entry which is preliminary data.</text>
</comment>
<evidence type="ECO:0000313" key="9">
    <source>
        <dbReference type="EMBL" id="MFC4026214.1"/>
    </source>
</evidence>
<keyword evidence="6" id="KW-0472">Membrane</keyword>
<dbReference type="PANTHER" id="PTHR35093">
    <property type="entry name" value="OUTER MEMBRANE PROTEIN NMB0088-RELATED"/>
    <property type="match status" value="1"/>
</dbReference>
<evidence type="ECO:0000256" key="1">
    <source>
        <dbReference type="ARBA" id="ARBA00004571"/>
    </source>
</evidence>
<reference evidence="10" key="1">
    <citation type="journal article" date="2019" name="Int. J. Syst. Evol. Microbiol.">
        <title>The Global Catalogue of Microorganisms (GCM) 10K type strain sequencing project: providing services to taxonomists for standard genome sequencing and annotation.</title>
        <authorList>
            <consortium name="The Broad Institute Genomics Platform"/>
            <consortium name="The Broad Institute Genome Sequencing Center for Infectious Disease"/>
            <person name="Wu L."/>
            <person name="Ma J."/>
        </authorList>
    </citation>
    <scope>NUCLEOTIDE SEQUENCE [LARGE SCALE GENOMIC DNA]</scope>
    <source>
        <strain evidence="10">CECT 9128</strain>
    </source>
</reference>
<proteinExistence type="inferred from homology"/>
<keyword evidence="4" id="KW-0812">Transmembrane</keyword>
<evidence type="ECO:0000256" key="3">
    <source>
        <dbReference type="ARBA" id="ARBA00022452"/>
    </source>
</evidence>
<dbReference type="SUPFAM" id="SSF56935">
    <property type="entry name" value="Porins"/>
    <property type="match status" value="1"/>
</dbReference>
<keyword evidence="7" id="KW-0998">Cell outer membrane</keyword>
<protein>
    <submittedName>
        <fullName evidence="9">OmpP1/FadL family transporter</fullName>
    </submittedName>
</protein>
<dbReference type="Proteomes" id="UP001595793">
    <property type="component" value="Unassembled WGS sequence"/>
</dbReference>
<dbReference type="RefSeq" id="WP_290236641.1">
    <property type="nucleotide sequence ID" value="NZ_JAUFPZ010000002.1"/>
</dbReference>
<feature type="chain" id="PRO_5047145816" evidence="8">
    <location>
        <begin position="21"/>
        <end position="504"/>
    </location>
</feature>
<evidence type="ECO:0000256" key="2">
    <source>
        <dbReference type="ARBA" id="ARBA00008163"/>
    </source>
</evidence>
<dbReference type="Pfam" id="PF03349">
    <property type="entry name" value="Toluene_X"/>
    <property type="match status" value="1"/>
</dbReference>
<evidence type="ECO:0000256" key="4">
    <source>
        <dbReference type="ARBA" id="ARBA00022692"/>
    </source>
</evidence>
<organism evidence="9 10">
    <name type="scientific">Zunongwangia endophytica</name>
    <dbReference type="NCBI Taxonomy" id="1808945"/>
    <lineage>
        <taxon>Bacteria</taxon>
        <taxon>Pseudomonadati</taxon>
        <taxon>Bacteroidota</taxon>
        <taxon>Flavobacteriia</taxon>
        <taxon>Flavobacteriales</taxon>
        <taxon>Flavobacteriaceae</taxon>
        <taxon>Zunongwangia</taxon>
    </lineage>
</organism>
<evidence type="ECO:0000256" key="8">
    <source>
        <dbReference type="SAM" id="SignalP"/>
    </source>
</evidence>
<evidence type="ECO:0000256" key="6">
    <source>
        <dbReference type="ARBA" id="ARBA00023136"/>
    </source>
</evidence>
<gene>
    <name evidence="9" type="ORF">ACFOS1_02240</name>
</gene>
<dbReference type="Gene3D" id="2.40.160.60">
    <property type="entry name" value="Outer membrane protein transport protein (OMPP1/FadL/TodX)"/>
    <property type="match status" value="2"/>
</dbReference>
<accession>A0ABV8H5Z0</accession>
<feature type="signal peptide" evidence="8">
    <location>
        <begin position="1"/>
        <end position="20"/>
    </location>
</feature>
<dbReference type="InterPro" id="IPR005017">
    <property type="entry name" value="OMPP1/FadL/TodX"/>
</dbReference>
<name>A0ABV8H5Z0_9FLAO</name>
<keyword evidence="10" id="KW-1185">Reference proteome</keyword>
<sequence length="504" mass="55353">MKKILAFAVLSLMTFSQMKAQDITDALRYSHTNLKGTARFQAMSGAFGALGGDISAITINPASSAVFLNSAVTLTLSDVSKENTTGFNNTFSSSDNSDFNASQAGFVLIFNSNSTNNDFTKFSFGVNFAEENNFDDAFLASGSSNGSIDQYFLDYAQGVPLDLLIPYDDESVDDLYSYLGENEGFGAQQALLGYQAFVINPESDDLTNTAYNSSVAPGQFQNNYNYVSTGINGKISFNFATEFQKKLYLGVNLNSHFINYDRTTRYFETNNNNGSETNEIAFVNTLSTNGDGFSVQLGGIYKITDNIRIGATYDTPTWYDIREETTQSLNSYSDVFNENTIVNPDVVNIYPEYTLKTPGKLTASGAVVLGGQGLLSVDYSYKDYSNTEFRPENDGDFITQNNLISDELTAVSTIKIGGEYRIDNWSLRGGYRYEESPYKDGVTMSDLDGYSAGIGYSFGAFKIDAAYTNTQFSESRSLYQTGLTNKASIDREFSSLVFSLSFGL</sequence>